<dbReference type="EMBL" id="MU276137">
    <property type="protein sequence ID" value="KAI0041207.1"/>
    <property type="molecule type" value="Genomic_DNA"/>
</dbReference>
<keyword evidence="2" id="KW-1185">Reference proteome</keyword>
<evidence type="ECO:0000313" key="2">
    <source>
        <dbReference type="Proteomes" id="UP000814033"/>
    </source>
</evidence>
<dbReference type="Proteomes" id="UP000814033">
    <property type="component" value="Unassembled WGS sequence"/>
</dbReference>
<proteinExistence type="predicted"/>
<gene>
    <name evidence="1" type="ORF">FA95DRAFT_1683354</name>
</gene>
<comment type="caution">
    <text evidence="1">The sequence shown here is derived from an EMBL/GenBank/DDBJ whole genome shotgun (WGS) entry which is preliminary data.</text>
</comment>
<accession>A0ACB8RBJ2</accession>
<reference evidence="1" key="2">
    <citation type="journal article" date="2022" name="New Phytol.">
        <title>Evolutionary transition to the ectomycorrhizal habit in the genomes of a hyperdiverse lineage of mushroom-forming fungi.</title>
        <authorList>
            <person name="Looney B."/>
            <person name="Miyauchi S."/>
            <person name="Morin E."/>
            <person name="Drula E."/>
            <person name="Courty P.E."/>
            <person name="Kohler A."/>
            <person name="Kuo A."/>
            <person name="LaButti K."/>
            <person name="Pangilinan J."/>
            <person name="Lipzen A."/>
            <person name="Riley R."/>
            <person name="Andreopoulos W."/>
            <person name="He G."/>
            <person name="Johnson J."/>
            <person name="Nolan M."/>
            <person name="Tritt A."/>
            <person name="Barry K.W."/>
            <person name="Grigoriev I.V."/>
            <person name="Nagy L.G."/>
            <person name="Hibbett D."/>
            <person name="Henrissat B."/>
            <person name="Matheny P.B."/>
            <person name="Labbe J."/>
            <person name="Martin F.M."/>
        </authorList>
    </citation>
    <scope>NUCLEOTIDE SEQUENCE</scope>
    <source>
        <strain evidence="1">FP105234-sp</strain>
    </source>
</reference>
<reference evidence="1" key="1">
    <citation type="submission" date="2021-02" db="EMBL/GenBank/DDBJ databases">
        <authorList>
            <consortium name="DOE Joint Genome Institute"/>
            <person name="Ahrendt S."/>
            <person name="Looney B.P."/>
            <person name="Miyauchi S."/>
            <person name="Morin E."/>
            <person name="Drula E."/>
            <person name="Courty P.E."/>
            <person name="Chicoki N."/>
            <person name="Fauchery L."/>
            <person name="Kohler A."/>
            <person name="Kuo A."/>
            <person name="Labutti K."/>
            <person name="Pangilinan J."/>
            <person name="Lipzen A."/>
            <person name="Riley R."/>
            <person name="Andreopoulos W."/>
            <person name="He G."/>
            <person name="Johnson J."/>
            <person name="Barry K.W."/>
            <person name="Grigoriev I.V."/>
            <person name="Nagy L."/>
            <person name="Hibbett D."/>
            <person name="Henrissat B."/>
            <person name="Matheny P.B."/>
            <person name="Labbe J."/>
            <person name="Martin F."/>
        </authorList>
    </citation>
    <scope>NUCLEOTIDE SEQUENCE</scope>
    <source>
        <strain evidence="1">FP105234-sp</strain>
    </source>
</reference>
<organism evidence="1 2">
    <name type="scientific">Auriscalpium vulgare</name>
    <dbReference type="NCBI Taxonomy" id="40419"/>
    <lineage>
        <taxon>Eukaryota</taxon>
        <taxon>Fungi</taxon>
        <taxon>Dikarya</taxon>
        <taxon>Basidiomycota</taxon>
        <taxon>Agaricomycotina</taxon>
        <taxon>Agaricomycetes</taxon>
        <taxon>Russulales</taxon>
        <taxon>Auriscalpiaceae</taxon>
        <taxon>Auriscalpium</taxon>
    </lineage>
</organism>
<evidence type="ECO:0000313" key="1">
    <source>
        <dbReference type="EMBL" id="KAI0041207.1"/>
    </source>
</evidence>
<name>A0ACB8RBJ2_9AGAM</name>
<sequence>MVARSKSFPLSVTATVGKDHFTPEWVPCLVYEYLSKTKNLRINRLIPDAFDLIEIFNDPCPMLEQLATKDPCPHFPTMIPAEYTPALRVLDVYTQVEFGWDAPCLTTLTSLKVVQLRNFWHPKLPEVVNALRNMPYLEKFSLEVEEDGLRYGGGGQGVIDLVQLPRLSDLYLKAPAHGLSRLIEKIRIPTTASIHLVFVNSSDYKAKPDAVAASICAHSDRNAEPITKLSFSFTAPWSKPSKYFSSGTIMFAWRGTRRGYTPPVRLELHEEHRNPVRLTFSTFQAFASDALRELVMMDDKWDEDEWKTALSCAPLLERIEAAGNACGTLCAALRSPDVVPTLIALKLRDAGFSSPIRGLSPSDGRGGAELLLEDVLPGWLSERAGAGHPLERLDLRSSGIVSSEHLAQLREALPNVLIIDPCTDPGGSISFRWRSSFKHKGASAPFLCSSCDTLLVCVHAPDPSDESDSESAVLVPDELGVDEESDSESEVIVLDELDVDDVDSVPHASEMLKTPTGP</sequence>
<protein>
    <submittedName>
        <fullName evidence="1">Uncharacterized protein</fullName>
    </submittedName>
</protein>